<feature type="non-terminal residue" evidence="2">
    <location>
        <position position="132"/>
    </location>
</feature>
<dbReference type="GO" id="GO:0005524">
    <property type="term" value="F:ATP binding"/>
    <property type="evidence" value="ECO:0007669"/>
    <property type="project" value="InterPro"/>
</dbReference>
<dbReference type="SUPFAM" id="SSF56112">
    <property type="entry name" value="Protein kinase-like (PK-like)"/>
    <property type="match status" value="1"/>
</dbReference>
<dbReference type="PANTHER" id="PTHR44329:SF214">
    <property type="entry name" value="PROTEIN KINASE DOMAIN-CONTAINING PROTEIN"/>
    <property type="match status" value="1"/>
</dbReference>
<gene>
    <name evidence="2" type="ORF">As57867_008000</name>
</gene>
<dbReference type="InterPro" id="IPR051681">
    <property type="entry name" value="Ser/Thr_Kinases-Pseudokinases"/>
</dbReference>
<evidence type="ECO:0000313" key="2">
    <source>
        <dbReference type="EMBL" id="KAF0701510.1"/>
    </source>
</evidence>
<protein>
    <recommendedName>
        <fullName evidence="1">Protein kinase domain-containing protein</fullName>
    </recommendedName>
</protein>
<dbReference type="OrthoDB" id="103029at2759"/>
<dbReference type="PROSITE" id="PS50011">
    <property type="entry name" value="PROTEIN_KINASE_DOM"/>
    <property type="match status" value="1"/>
</dbReference>
<dbReference type="EMBL" id="VJMH01005042">
    <property type="protein sequence ID" value="KAF0701510.1"/>
    <property type="molecule type" value="Genomic_DNA"/>
</dbReference>
<evidence type="ECO:0000259" key="1">
    <source>
        <dbReference type="PROSITE" id="PS50011"/>
    </source>
</evidence>
<dbReference type="InterPro" id="IPR000719">
    <property type="entry name" value="Prot_kinase_dom"/>
</dbReference>
<reference evidence="2" key="1">
    <citation type="submission" date="2019-06" db="EMBL/GenBank/DDBJ databases">
        <title>Genomics analysis of Aphanomyces spp. identifies a new class of oomycete effector associated with host adaptation.</title>
        <authorList>
            <person name="Gaulin E."/>
        </authorList>
    </citation>
    <scope>NUCLEOTIDE SEQUENCE</scope>
    <source>
        <strain evidence="2">CBS 578.67</strain>
    </source>
</reference>
<dbReference type="Pfam" id="PF07714">
    <property type="entry name" value="PK_Tyr_Ser-Thr"/>
    <property type="match status" value="1"/>
</dbReference>
<accession>A0A6A4YWJ6</accession>
<dbReference type="InterPro" id="IPR011009">
    <property type="entry name" value="Kinase-like_dom_sf"/>
</dbReference>
<dbReference type="GO" id="GO:0004674">
    <property type="term" value="F:protein serine/threonine kinase activity"/>
    <property type="evidence" value="ECO:0007669"/>
    <property type="project" value="TreeGrafter"/>
</dbReference>
<dbReference type="InterPro" id="IPR001245">
    <property type="entry name" value="Ser-Thr/Tyr_kinase_cat_dom"/>
</dbReference>
<dbReference type="Gene3D" id="1.10.510.10">
    <property type="entry name" value="Transferase(Phosphotransferase) domain 1"/>
    <property type="match status" value="1"/>
</dbReference>
<name>A0A6A4YWJ6_9STRA</name>
<sequence length="132" mass="14962">MDGDLRTFLETSPLNAVDWNLKFKYACDIASALAYLHMLRLRIIHRDIKSRKVLVRAASLECKLDLGMLHEIEYDIETLTAGIGAVRWMAPEVFLDTHYDTCADMYSFGVVLSELATHRIPYEGLTNTRGAP</sequence>
<organism evidence="2">
    <name type="scientific">Aphanomyces stellatus</name>
    <dbReference type="NCBI Taxonomy" id="120398"/>
    <lineage>
        <taxon>Eukaryota</taxon>
        <taxon>Sar</taxon>
        <taxon>Stramenopiles</taxon>
        <taxon>Oomycota</taxon>
        <taxon>Saprolegniomycetes</taxon>
        <taxon>Saprolegniales</taxon>
        <taxon>Verrucalvaceae</taxon>
        <taxon>Aphanomyces</taxon>
    </lineage>
</organism>
<feature type="domain" description="Protein kinase" evidence="1">
    <location>
        <begin position="1"/>
        <end position="132"/>
    </location>
</feature>
<dbReference type="PANTHER" id="PTHR44329">
    <property type="entry name" value="SERINE/THREONINE-PROTEIN KINASE TNNI3K-RELATED"/>
    <property type="match status" value="1"/>
</dbReference>
<dbReference type="AlphaFoldDB" id="A0A6A4YWJ6"/>
<comment type="caution">
    <text evidence="2">The sequence shown here is derived from an EMBL/GenBank/DDBJ whole genome shotgun (WGS) entry which is preliminary data.</text>
</comment>
<proteinExistence type="predicted"/>